<reference evidence="6 7" key="1">
    <citation type="submission" date="2019-07" db="EMBL/GenBank/DDBJ databases">
        <title>R&amp;d 2014.</title>
        <authorList>
            <person name="Klenk H.-P."/>
        </authorList>
    </citation>
    <scope>NUCLEOTIDE SEQUENCE [LARGE SCALE GENOMIC DNA]</scope>
    <source>
        <strain evidence="6 7">DSM 43868</strain>
    </source>
</reference>
<name>A0A562IG87_MICOL</name>
<comment type="caution">
    <text evidence="6">The sequence shown here is derived from an EMBL/GenBank/DDBJ whole genome shotgun (WGS) entry which is preliminary data.</text>
</comment>
<evidence type="ECO:0000256" key="3">
    <source>
        <dbReference type="SAM" id="MobiDB-lite"/>
    </source>
</evidence>
<organism evidence="6 7">
    <name type="scientific">Micromonospora olivasterospora</name>
    <dbReference type="NCBI Taxonomy" id="1880"/>
    <lineage>
        <taxon>Bacteria</taxon>
        <taxon>Bacillati</taxon>
        <taxon>Actinomycetota</taxon>
        <taxon>Actinomycetes</taxon>
        <taxon>Micromonosporales</taxon>
        <taxon>Micromonosporaceae</taxon>
        <taxon>Micromonospora</taxon>
    </lineage>
</organism>
<keyword evidence="4" id="KW-0732">Signal</keyword>
<keyword evidence="2 6" id="KW-0378">Hydrolase</keyword>
<evidence type="ECO:0000256" key="1">
    <source>
        <dbReference type="ARBA" id="ARBA00006625"/>
    </source>
</evidence>
<dbReference type="PANTHER" id="PTHR35527:SF2">
    <property type="entry name" value="HYDROLASE"/>
    <property type="match status" value="1"/>
</dbReference>
<feature type="chain" id="PRO_5038548031" evidence="4">
    <location>
        <begin position="38"/>
        <end position="352"/>
    </location>
</feature>
<proteinExistence type="inferred from homology"/>
<gene>
    <name evidence="6" type="ORF">JD77_04850</name>
</gene>
<dbReference type="PANTHER" id="PTHR35527">
    <property type="entry name" value="CHOLOYLGLYCINE HYDROLASE"/>
    <property type="match status" value="1"/>
</dbReference>
<protein>
    <submittedName>
        <fullName evidence="6">Linear amide C-N hydrolase (Choloylglycine hydrolase family)</fullName>
    </submittedName>
</protein>
<accession>A0A562IG87</accession>
<dbReference type="SUPFAM" id="SSF56235">
    <property type="entry name" value="N-terminal nucleophile aminohydrolases (Ntn hydrolases)"/>
    <property type="match status" value="1"/>
</dbReference>
<dbReference type="InterPro" id="IPR052193">
    <property type="entry name" value="Peptidase_C59"/>
</dbReference>
<dbReference type="Pfam" id="PF02275">
    <property type="entry name" value="CBAH"/>
    <property type="match status" value="1"/>
</dbReference>
<dbReference type="InterPro" id="IPR029132">
    <property type="entry name" value="CBAH/NAAA_C"/>
</dbReference>
<feature type="domain" description="Choloylglycine hydrolase/NAAA C-terminal" evidence="5">
    <location>
        <begin position="105"/>
        <end position="273"/>
    </location>
</feature>
<evidence type="ECO:0000313" key="6">
    <source>
        <dbReference type="EMBL" id="TWH69836.1"/>
    </source>
</evidence>
<dbReference type="AlphaFoldDB" id="A0A562IG87"/>
<dbReference type="GO" id="GO:0016787">
    <property type="term" value="F:hydrolase activity"/>
    <property type="evidence" value="ECO:0007669"/>
    <property type="project" value="UniProtKB-KW"/>
</dbReference>
<dbReference type="InterPro" id="IPR029055">
    <property type="entry name" value="Ntn_hydrolases_N"/>
</dbReference>
<sequence>MVDNVRCLPYRSGIMRRTFLGAGLAVLLALTACSESAPTVNGATPAGAPTAAGTPTASRQSAAEAEQTLASLRRVDDLPMYEMTFVGDYDPTVGTDAAPPSPFGCSLFVARGDRDRPLFARNFDWDANPAMVLRTDPPDGYASISLVDISYLGVGDDPTGDRRLLNAPLLPFDGMNERGLAVGLAADDGASARPEPGRSTVGSVRILRLVLDQAATVDEAVTVFGRHNLDFEGGPPLHYLLADATGASAVVEFVEGGMRVEKGQGNWQALTNVPVVGVPEGKRRSDHRYGVLAAALSAAGGVVDHPAGLELLNDVRQSHTRWSVAYGLRTGEVHVRTAGGTLRRYSLPLTLP</sequence>
<feature type="region of interest" description="Disordered" evidence="3">
    <location>
        <begin position="39"/>
        <end position="66"/>
    </location>
</feature>
<keyword evidence="7" id="KW-1185">Reference proteome</keyword>
<dbReference type="EMBL" id="VLKE01000001">
    <property type="protein sequence ID" value="TWH69836.1"/>
    <property type="molecule type" value="Genomic_DNA"/>
</dbReference>
<comment type="similarity">
    <text evidence="1">Belongs to the peptidase C59 family.</text>
</comment>
<feature type="signal peptide" evidence="4">
    <location>
        <begin position="1"/>
        <end position="37"/>
    </location>
</feature>
<dbReference type="PROSITE" id="PS51257">
    <property type="entry name" value="PROKAR_LIPOPROTEIN"/>
    <property type="match status" value="1"/>
</dbReference>
<dbReference type="Gene3D" id="3.60.60.10">
    <property type="entry name" value="Penicillin V Acylase, Chain A"/>
    <property type="match status" value="1"/>
</dbReference>
<evidence type="ECO:0000259" key="5">
    <source>
        <dbReference type="Pfam" id="PF02275"/>
    </source>
</evidence>
<evidence type="ECO:0000256" key="4">
    <source>
        <dbReference type="SAM" id="SignalP"/>
    </source>
</evidence>
<evidence type="ECO:0000256" key="2">
    <source>
        <dbReference type="ARBA" id="ARBA00022801"/>
    </source>
</evidence>
<evidence type="ECO:0000313" key="7">
    <source>
        <dbReference type="Proteomes" id="UP000319825"/>
    </source>
</evidence>
<feature type="compositionally biased region" description="Low complexity" evidence="3">
    <location>
        <begin position="42"/>
        <end position="57"/>
    </location>
</feature>
<dbReference type="Proteomes" id="UP000319825">
    <property type="component" value="Unassembled WGS sequence"/>
</dbReference>